<organism evidence="1 2">
    <name type="scientific">Thalassolituus maritimus</name>
    <dbReference type="NCBI Taxonomy" id="484498"/>
    <lineage>
        <taxon>Bacteria</taxon>
        <taxon>Pseudomonadati</taxon>
        <taxon>Pseudomonadota</taxon>
        <taxon>Gammaproteobacteria</taxon>
        <taxon>Oceanospirillales</taxon>
        <taxon>Oceanospirillaceae</taxon>
        <taxon>Thalassolituus</taxon>
    </lineage>
</organism>
<gene>
    <name evidence="1" type="ORF">NBRC116585_15850</name>
</gene>
<protein>
    <submittedName>
        <fullName evidence="1">Uncharacterized protein</fullName>
    </submittedName>
</protein>
<dbReference type="Proteomes" id="UP001481413">
    <property type="component" value="Unassembled WGS sequence"/>
</dbReference>
<keyword evidence="2" id="KW-1185">Reference proteome</keyword>
<proteinExistence type="predicted"/>
<evidence type="ECO:0000313" key="2">
    <source>
        <dbReference type="Proteomes" id="UP001481413"/>
    </source>
</evidence>
<accession>A0ABP9ZZ83</accession>
<dbReference type="EMBL" id="BAABWH010000004">
    <property type="protein sequence ID" value="GAA6145467.1"/>
    <property type="molecule type" value="Genomic_DNA"/>
</dbReference>
<name>A0ABP9ZZ83_9GAMM</name>
<comment type="caution">
    <text evidence="1">The sequence shown here is derived from an EMBL/GenBank/DDBJ whole genome shotgun (WGS) entry which is preliminary data.</text>
</comment>
<evidence type="ECO:0000313" key="1">
    <source>
        <dbReference type="EMBL" id="GAA6145467.1"/>
    </source>
</evidence>
<sequence>MGTSTEDCSVFRSGCTGVAVAEEDKGALTPISCRTSGFAFELTIRIAAITITANMPNNTRDTENRALFDEAVLVDDVCSARAA</sequence>
<reference evidence="1 2" key="1">
    <citation type="submission" date="2024-04" db="EMBL/GenBank/DDBJ databases">
        <title>Draft genome sequence of Thalassolituus maritimus NBRC 116585.</title>
        <authorList>
            <person name="Miyakawa T."/>
            <person name="Kusuya Y."/>
            <person name="Miura T."/>
        </authorList>
    </citation>
    <scope>NUCLEOTIDE SEQUENCE [LARGE SCALE GENOMIC DNA]</scope>
    <source>
        <strain evidence="1 2">5NW40-0001</strain>
    </source>
</reference>